<evidence type="ECO:0000256" key="6">
    <source>
        <dbReference type="ARBA" id="ARBA00023237"/>
    </source>
</evidence>
<feature type="coiled-coil region" evidence="8">
    <location>
        <begin position="342"/>
        <end position="369"/>
    </location>
</feature>
<protein>
    <submittedName>
        <fullName evidence="10">TolC family protein</fullName>
    </submittedName>
</protein>
<dbReference type="EMBL" id="JBHRXZ010000022">
    <property type="protein sequence ID" value="MFC3608839.1"/>
    <property type="molecule type" value="Genomic_DNA"/>
</dbReference>
<keyword evidence="3" id="KW-1134">Transmembrane beta strand</keyword>
<comment type="subcellular location">
    <subcellularLocation>
        <location evidence="1">Cell outer membrane</location>
    </subcellularLocation>
</comment>
<dbReference type="Proteomes" id="UP001595630">
    <property type="component" value="Unassembled WGS sequence"/>
</dbReference>
<dbReference type="RefSeq" id="WP_386365746.1">
    <property type="nucleotide sequence ID" value="NZ_JBHRXZ010000022.1"/>
</dbReference>
<keyword evidence="5" id="KW-0564">Palmitate</keyword>
<evidence type="ECO:0000256" key="4">
    <source>
        <dbReference type="ARBA" id="ARBA00022692"/>
    </source>
</evidence>
<evidence type="ECO:0000256" key="3">
    <source>
        <dbReference type="ARBA" id="ARBA00022452"/>
    </source>
</evidence>
<dbReference type="SUPFAM" id="SSF56954">
    <property type="entry name" value="Outer membrane efflux proteins (OEP)"/>
    <property type="match status" value="1"/>
</dbReference>
<keyword evidence="9" id="KW-0732">Signal</keyword>
<dbReference type="Pfam" id="PF02321">
    <property type="entry name" value="OEP"/>
    <property type="match status" value="2"/>
</dbReference>
<keyword evidence="4" id="KW-0812">Transmembrane</keyword>
<evidence type="ECO:0000256" key="5">
    <source>
        <dbReference type="ARBA" id="ARBA00023139"/>
    </source>
</evidence>
<sequence length="445" mass="47529">MRKPCAPMALLGCVLGTVTLFTAASPQQNPLETAAPHLSGQPIASIAGTTDILTLAVAMQRAIEASPELASARRALFANDALITQARVFPNPVLSATRDEIGSDAPITELVLSQEIELGGKRSARIAAAQTARGAASADLDAARAQLLSTVTASFFAVLVAQERLELAQATSSLAQRALNAATKRVAAGKVPFIEQTRAQVAAAGVQMELSDAETALDIARQRLSVLWNDPEPRFGRVVHATDSLPNPPALAELYSHLAQSPLIQRARLETERYEALLAMERAERIPNLTVSAGAQRSDAFDSTQAVVGVAIELPLFDRNQGNISAAEQRLYQARDQYSGLAIQLKRDLAQAHAQLTSANRQARTLREQVLPGAESAFSAATKGFELGRFDFLDVLDAQRTLLQARTQYLNTLVQASQASAELERILGSLVAPSATTPETEEINN</sequence>
<feature type="chain" id="PRO_5045258795" evidence="9">
    <location>
        <begin position="24"/>
        <end position="445"/>
    </location>
</feature>
<dbReference type="InterPro" id="IPR003423">
    <property type="entry name" value="OMP_efflux"/>
</dbReference>
<evidence type="ECO:0000256" key="1">
    <source>
        <dbReference type="ARBA" id="ARBA00004442"/>
    </source>
</evidence>
<feature type="signal peptide" evidence="9">
    <location>
        <begin position="1"/>
        <end position="23"/>
    </location>
</feature>
<keyword evidence="6" id="KW-0998">Cell outer membrane</keyword>
<gene>
    <name evidence="10" type="ORF">ACFOMF_13710</name>
</gene>
<dbReference type="InterPro" id="IPR010131">
    <property type="entry name" value="MdtP/NodT-like"/>
</dbReference>
<dbReference type="PANTHER" id="PTHR30203">
    <property type="entry name" value="OUTER MEMBRANE CATION EFFLUX PROTEIN"/>
    <property type="match status" value="1"/>
</dbReference>
<evidence type="ECO:0000313" key="11">
    <source>
        <dbReference type="Proteomes" id="UP001595630"/>
    </source>
</evidence>
<evidence type="ECO:0000256" key="2">
    <source>
        <dbReference type="ARBA" id="ARBA00007613"/>
    </source>
</evidence>
<organism evidence="10 11">
    <name type="scientific">Stutzerimonas tarimensis</name>
    <dbReference type="NCBI Taxonomy" id="1507735"/>
    <lineage>
        <taxon>Bacteria</taxon>
        <taxon>Pseudomonadati</taxon>
        <taxon>Pseudomonadota</taxon>
        <taxon>Gammaproteobacteria</taxon>
        <taxon>Pseudomonadales</taxon>
        <taxon>Pseudomonadaceae</taxon>
        <taxon>Stutzerimonas</taxon>
    </lineage>
</organism>
<keyword evidence="11" id="KW-1185">Reference proteome</keyword>
<accession>A0ABV7T7J1</accession>
<keyword evidence="3" id="KW-0472">Membrane</keyword>
<reference evidence="11" key="1">
    <citation type="journal article" date="2019" name="Int. J. Syst. Evol. Microbiol.">
        <title>The Global Catalogue of Microorganisms (GCM) 10K type strain sequencing project: providing services to taxonomists for standard genome sequencing and annotation.</title>
        <authorList>
            <consortium name="The Broad Institute Genomics Platform"/>
            <consortium name="The Broad Institute Genome Sequencing Center for Infectious Disease"/>
            <person name="Wu L."/>
            <person name="Ma J."/>
        </authorList>
    </citation>
    <scope>NUCLEOTIDE SEQUENCE [LARGE SCALE GENOMIC DNA]</scope>
    <source>
        <strain evidence="11">KCTC 42447</strain>
    </source>
</reference>
<dbReference type="Gene3D" id="1.20.1600.10">
    <property type="entry name" value="Outer membrane efflux proteins (OEP)"/>
    <property type="match status" value="1"/>
</dbReference>
<proteinExistence type="inferred from homology"/>
<evidence type="ECO:0000256" key="8">
    <source>
        <dbReference type="SAM" id="Coils"/>
    </source>
</evidence>
<comment type="similarity">
    <text evidence="2">Belongs to the outer membrane factor (OMF) (TC 1.B.17) family.</text>
</comment>
<evidence type="ECO:0000256" key="7">
    <source>
        <dbReference type="ARBA" id="ARBA00023288"/>
    </source>
</evidence>
<comment type="caution">
    <text evidence="10">The sequence shown here is derived from an EMBL/GenBank/DDBJ whole genome shotgun (WGS) entry which is preliminary data.</text>
</comment>
<evidence type="ECO:0000256" key="9">
    <source>
        <dbReference type="SAM" id="SignalP"/>
    </source>
</evidence>
<keyword evidence="7" id="KW-0449">Lipoprotein</keyword>
<dbReference type="PANTHER" id="PTHR30203:SF24">
    <property type="entry name" value="BLR4935 PROTEIN"/>
    <property type="match status" value="1"/>
</dbReference>
<keyword evidence="8" id="KW-0175">Coiled coil</keyword>
<evidence type="ECO:0000313" key="10">
    <source>
        <dbReference type="EMBL" id="MFC3608839.1"/>
    </source>
</evidence>
<name>A0ABV7T7J1_9GAMM</name>